<evidence type="ECO:0000313" key="1">
    <source>
        <dbReference type="EMBL" id="KAJ1204816.1"/>
    </source>
</evidence>
<dbReference type="AlphaFoldDB" id="A0AAV7VVK7"/>
<sequence length="92" mass="9250">MLVDAKGLGSKGAFGFSAQSLVGAKADVFDTEDWLGASVGGASAKAVGFEGFFSAELGGASDVSGWCRAWLEGSGSQKAWVAVCHLEVGCST</sequence>
<protein>
    <submittedName>
        <fullName evidence="1">Uncharacterized protein</fullName>
    </submittedName>
</protein>
<gene>
    <name evidence="1" type="ORF">NDU88_000254</name>
</gene>
<dbReference type="EMBL" id="JANPWB010000002">
    <property type="protein sequence ID" value="KAJ1204816.1"/>
    <property type="molecule type" value="Genomic_DNA"/>
</dbReference>
<proteinExistence type="predicted"/>
<reference evidence="1" key="1">
    <citation type="journal article" date="2022" name="bioRxiv">
        <title>Sequencing and chromosome-scale assembly of the giantPleurodeles waltlgenome.</title>
        <authorList>
            <person name="Brown T."/>
            <person name="Elewa A."/>
            <person name="Iarovenko S."/>
            <person name="Subramanian E."/>
            <person name="Araus A.J."/>
            <person name="Petzold A."/>
            <person name="Susuki M."/>
            <person name="Suzuki K.-i.T."/>
            <person name="Hayashi T."/>
            <person name="Toyoda A."/>
            <person name="Oliveira C."/>
            <person name="Osipova E."/>
            <person name="Leigh N.D."/>
            <person name="Simon A."/>
            <person name="Yun M.H."/>
        </authorList>
    </citation>
    <scope>NUCLEOTIDE SEQUENCE</scope>
    <source>
        <strain evidence="1">20211129_DDA</strain>
        <tissue evidence="1">Liver</tissue>
    </source>
</reference>
<evidence type="ECO:0000313" key="2">
    <source>
        <dbReference type="Proteomes" id="UP001066276"/>
    </source>
</evidence>
<keyword evidence="2" id="KW-1185">Reference proteome</keyword>
<name>A0AAV7VVK7_PLEWA</name>
<dbReference type="Proteomes" id="UP001066276">
    <property type="component" value="Chromosome 1_2"/>
</dbReference>
<accession>A0AAV7VVK7</accession>
<comment type="caution">
    <text evidence="1">The sequence shown here is derived from an EMBL/GenBank/DDBJ whole genome shotgun (WGS) entry which is preliminary data.</text>
</comment>
<organism evidence="1 2">
    <name type="scientific">Pleurodeles waltl</name>
    <name type="common">Iberian ribbed newt</name>
    <dbReference type="NCBI Taxonomy" id="8319"/>
    <lineage>
        <taxon>Eukaryota</taxon>
        <taxon>Metazoa</taxon>
        <taxon>Chordata</taxon>
        <taxon>Craniata</taxon>
        <taxon>Vertebrata</taxon>
        <taxon>Euteleostomi</taxon>
        <taxon>Amphibia</taxon>
        <taxon>Batrachia</taxon>
        <taxon>Caudata</taxon>
        <taxon>Salamandroidea</taxon>
        <taxon>Salamandridae</taxon>
        <taxon>Pleurodelinae</taxon>
        <taxon>Pleurodeles</taxon>
    </lineage>
</organism>